<proteinExistence type="predicted"/>
<feature type="domain" description="Protein FecR C-terminal" evidence="2">
    <location>
        <begin position="291"/>
        <end position="355"/>
    </location>
</feature>
<dbReference type="Proteomes" id="UP000199072">
    <property type="component" value="Unassembled WGS sequence"/>
</dbReference>
<dbReference type="PIRSF" id="PIRSF018266">
    <property type="entry name" value="FecR"/>
    <property type="match status" value="1"/>
</dbReference>
<name>A0A1G7LN17_9SPHI</name>
<dbReference type="Gene3D" id="2.60.120.1440">
    <property type="match status" value="1"/>
</dbReference>
<dbReference type="STRING" id="1391627.SAMN05216464_11944"/>
<sequence>MGNDYQNPEDLLIDSTFQKYCAGTDKHSKAYWEKWINENADKKELFDAAVKLYYILNGNKKPVDKQLILLESKLETPTPAKIIPLGSRHNILKIAVAAAAVIIGSLLFFRYQTFKSENDVTNRTAVYTANNGVKRKIVLEDGTQVFLNSASKLTVYKDFNKNDREVFLSGEAFFDVAHNKKKPFKVFTEKFNVKVLGTSFNIKTYKGDNTSEITLLRGAITMEDNRNPGSLITMRPSQKVIVYANVKKQEKKTNALRGSHLPSEIAINHYTLGSDSSVAEIAWSKNRIEISDQTFADIKPILERWYNVNIQFAPPGFSDYRFTATFNNESITDVLNALQKAHHFKYSLTKNNIIISK</sequence>
<dbReference type="Gene3D" id="3.55.50.30">
    <property type="match status" value="1"/>
</dbReference>
<dbReference type="PANTHER" id="PTHR30273">
    <property type="entry name" value="PERIPLASMIC SIGNAL SENSOR AND SIGMA FACTOR ACTIVATOR FECR-RELATED"/>
    <property type="match status" value="1"/>
</dbReference>
<reference evidence="3 4" key="1">
    <citation type="submission" date="2016-10" db="EMBL/GenBank/DDBJ databases">
        <authorList>
            <person name="de Groot N.N."/>
        </authorList>
    </citation>
    <scope>NUCLEOTIDE SEQUENCE [LARGE SCALE GENOMIC DNA]</scope>
    <source>
        <strain evidence="3 4">47C3B</strain>
    </source>
</reference>
<evidence type="ECO:0000259" key="2">
    <source>
        <dbReference type="Pfam" id="PF16344"/>
    </source>
</evidence>
<evidence type="ECO:0000313" key="4">
    <source>
        <dbReference type="Proteomes" id="UP000199072"/>
    </source>
</evidence>
<dbReference type="InterPro" id="IPR012373">
    <property type="entry name" value="Ferrdict_sens_TM"/>
</dbReference>
<dbReference type="AlphaFoldDB" id="A0A1G7LN17"/>
<keyword evidence="4" id="KW-1185">Reference proteome</keyword>
<dbReference type="Pfam" id="PF16344">
    <property type="entry name" value="FecR_C"/>
    <property type="match status" value="1"/>
</dbReference>
<dbReference type="InterPro" id="IPR032508">
    <property type="entry name" value="FecR_C"/>
</dbReference>
<protein>
    <submittedName>
        <fullName evidence="3">FecR family protein</fullName>
    </submittedName>
</protein>
<evidence type="ECO:0000313" key="3">
    <source>
        <dbReference type="EMBL" id="SDF50781.1"/>
    </source>
</evidence>
<gene>
    <name evidence="3" type="ORF">SAMN05216464_11944</name>
</gene>
<dbReference type="PANTHER" id="PTHR30273:SF2">
    <property type="entry name" value="PROTEIN FECR"/>
    <property type="match status" value="1"/>
</dbReference>
<feature type="domain" description="FecR protein" evidence="1">
    <location>
        <begin position="127"/>
        <end position="220"/>
    </location>
</feature>
<evidence type="ECO:0000259" key="1">
    <source>
        <dbReference type="Pfam" id="PF04773"/>
    </source>
</evidence>
<dbReference type="InterPro" id="IPR006860">
    <property type="entry name" value="FecR"/>
</dbReference>
<dbReference type="Pfam" id="PF04773">
    <property type="entry name" value="FecR"/>
    <property type="match status" value="1"/>
</dbReference>
<dbReference type="EMBL" id="FNAI01000019">
    <property type="protein sequence ID" value="SDF50781.1"/>
    <property type="molecule type" value="Genomic_DNA"/>
</dbReference>
<dbReference type="GO" id="GO:0016989">
    <property type="term" value="F:sigma factor antagonist activity"/>
    <property type="evidence" value="ECO:0007669"/>
    <property type="project" value="TreeGrafter"/>
</dbReference>
<dbReference type="OrthoDB" id="1523735at2"/>
<dbReference type="RefSeq" id="WP_091155900.1">
    <property type="nucleotide sequence ID" value="NZ_FNAI01000019.1"/>
</dbReference>
<organism evidence="3 4">
    <name type="scientific">Mucilaginibacter pineti</name>
    <dbReference type="NCBI Taxonomy" id="1391627"/>
    <lineage>
        <taxon>Bacteria</taxon>
        <taxon>Pseudomonadati</taxon>
        <taxon>Bacteroidota</taxon>
        <taxon>Sphingobacteriia</taxon>
        <taxon>Sphingobacteriales</taxon>
        <taxon>Sphingobacteriaceae</taxon>
        <taxon>Mucilaginibacter</taxon>
    </lineage>
</organism>
<accession>A0A1G7LN17</accession>